<reference evidence="2 3" key="1">
    <citation type="submission" date="2017-04" db="EMBL/GenBank/DDBJ databases">
        <title>Genome sequencing of [Candida] sorbophila.</title>
        <authorList>
            <person name="Ahn J.O."/>
        </authorList>
    </citation>
    <scope>NUCLEOTIDE SEQUENCE [LARGE SCALE GENOMIC DNA]</scope>
    <source>
        <strain evidence="2 3">DS02</strain>
    </source>
</reference>
<gene>
    <name evidence="1" type="ORF">B9G98_00976</name>
    <name evidence="2" type="ORF">B9G98_01806</name>
</gene>
<evidence type="ECO:0000313" key="2">
    <source>
        <dbReference type="EMBL" id="PRT54186.1"/>
    </source>
</evidence>
<keyword evidence="3" id="KW-1185">Reference proteome</keyword>
<dbReference type="Proteomes" id="UP000238350">
    <property type="component" value="Unassembled WGS sequence"/>
</dbReference>
<dbReference type="RefSeq" id="XP_024663302.1">
    <property type="nucleotide sequence ID" value="XM_024807534.1"/>
</dbReference>
<dbReference type="AlphaFoldDB" id="A0A2T0FGS2"/>
<protein>
    <submittedName>
        <fullName evidence="2">Uncharacterized protein</fullName>
    </submittedName>
</protein>
<dbReference type="GeneID" id="36514725"/>
<comment type="caution">
    <text evidence="2">The sequence shown here is derived from an EMBL/GenBank/DDBJ whole genome shotgun (WGS) entry which is preliminary data.</text>
</comment>
<evidence type="ECO:0000313" key="3">
    <source>
        <dbReference type="Proteomes" id="UP000238350"/>
    </source>
</evidence>
<accession>A0A2T0FGS2</accession>
<sequence length="100" mass="12291">MFIFTKRLYSSYHPPSRQLVSAMWRESIHRWLVKQFLASPRFHQVVRMLNGEGYTAAHAPDLAAMLRLKHQQKLIRKRKRDKFWQFFKEELWHEIVPRKK</sequence>
<name>A0A2T0FGS2_9ASCO</name>
<dbReference type="EMBL" id="NDIQ01000001">
    <property type="protein sequence ID" value="PRT53356.1"/>
    <property type="molecule type" value="Genomic_DNA"/>
</dbReference>
<organism evidence="2 3">
    <name type="scientific">Wickerhamiella sorbophila</name>
    <dbReference type="NCBI Taxonomy" id="45607"/>
    <lineage>
        <taxon>Eukaryota</taxon>
        <taxon>Fungi</taxon>
        <taxon>Dikarya</taxon>
        <taxon>Ascomycota</taxon>
        <taxon>Saccharomycotina</taxon>
        <taxon>Dipodascomycetes</taxon>
        <taxon>Dipodascales</taxon>
        <taxon>Trichomonascaceae</taxon>
        <taxon>Wickerhamiella</taxon>
    </lineage>
</organism>
<proteinExistence type="predicted"/>
<evidence type="ECO:0000313" key="1">
    <source>
        <dbReference type="EMBL" id="PRT53356.1"/>
    </source>
</evidence>
<dbReference type="EMBL" id="NDIQ01000015">
    <property type="protein sequence ID" value="PRT54186.1"/>
    <property type="molecule type" value="Genomic_DNA"/>
</dbReference>